<gene>
    <name evidence="1" type="ORF">NW766_001836</name>
</gene>
<keyword evidence="2" id="KW-1185">Reference proteome</keyword>
<dbReference type="EMBL" id="JAPDHF010000002">
    <property type="protein sequence ID" value="KAJ4022789.1"/>
    <property type="molecule type" value="Genomic_DNA"/>
</dbReference>
<reference evidence="1" key="1">
    <citation type="submission" date="2022-10" db="EMBL/GenBank/DDBJ databases">
        <title>Fusarium specimens isolated from Avocado Roots.</title>
        <authorList>
            <person name="Stajich J."/>
            <person name="Roper C."/>
            <person name="Heimlech-Rivalta G."/>
        </authorList>
    </citation>
    <scope>NUCLEOTIDE SEQUENCE</scope>
    <source>
        <strain evidence="1">CF00143</strain>
    </source>
</reference>
<sequence length="164" mass="17678">MPVIYVEREGRKLAVHEKVQYESKSSEQMNVQVLGASTEVMKAEQMSISSSIGTSSGIVTVLQDVNRWSKCGSVGVPIDEIKGGEVQESSMCGSGPAMRPCKYRYVIGSGTPTARVNVLISCHLFHFLSNVATQICKFQVVNDATDPETDESSGSSVHLLFSAS</sequence>
<evidence type="ECO:0000313" key="2">
    <source>
        <dbReference type="Proteomes" id="UP001152130"/>
    </source>
</evidence>
<organism evidence="1 2">
    <name type="scientific">Fusarium irregulare</name>
    <dbReference type="NCBI Taxonomy" id="2494466"/>
    <lineage>
        <taxon>Eukaryota</taxon>
        <taxon>Fungi</taxon>
        <taxon>Dikarya</taxon>
        <taxon>Ascomycota</taxon>
        <taxon>Pezizomycotina</taxon>
        <taxon>Sordariomycetes</taxon>
        <taxon>Hypocreomycetidae</taxon>
        <taxon>Hypocreales</taxon>
        <taxon>Nectriaceae</taxon>
        <taxon>Fusarium</taxon>
        <taxon>Fusarium incarnatum-equiseti species complex</taxon>
    </lineage>
</organism>
<accession>A0A9W8UEY8</accession>
<evidence type="ECO:0000313" key="1">
    <source>
        <dbReference type="EMBL" id="KAJ4022789.1"/>
    </source>
</evidence>
<protein>
    <submittedName>
        <fullName evidence="1">Uncharacterized protein</fullName>
    </submittedName>
</protein>
<comment type="caution">
    <text evidence="1">The sequence shown here is derived from an EMBL/GenBank/DDBJ whole genome shotgun (WGS) entry which is preliminary data.</text>
</comment>
<name>A0A9W8UEY8_9HYPO</name>
<dbReference type="Proteomes" id="UP001152130">
    <property type="component" value="Unassembled WGS sequence"/>
</dbReference>
<proteinExistence type="predicted"/>
<dbReference type="AlphaFoldDB" id="A0A9W8UEY8"/>